<comment type="caution">
    <text evidence="1">The sequence shown here is derived from an EMBL/GenBank/DDBJ whole genome shotgun (WGS) entry which is preliminary data.</text>
</comment>
<dbReference type="PANTHER" id="PTHR33202">
    <property type="entry name" value="ZINC UPTAKE REGULATION PROTEIN"/>
    <property type="match status" value="1"/>
</dbReference>
<dbReference type="EMBL" id="JBHRYQ010000001">
    <property type="protein sequence ID" value="MFC3811497.1"/>
    <property type="molecule type" value="Genomic_DNA"/>
</dbReference>
<dbReference type="InterPro" id="IPR002481">
    <property type="entry name" value="FUR"/>
</dbReference>
<organism evidence="1 2">
    <name type="scientific">Lacihabitans lacunae</name>
    <dbReference type="NCBI Taxonomy" id="1028214"/>
    <lineage>
        <taxon>Bacteria</taxon>
        <taxon>Pseudomonadati</taxon>
        <taxon>Bacteroidota</taxon>
        <taxon>Cytophagia</taxon>
        <taxon>Cytophagales</taxon>
        <taxon>Leadbetterellaceae</taxon>
        <taxon>Lacihabitans</taxon>
    </lineage>
</organism>
<dbReference type="RefSeq" id="WP_379838335.1">
    <property type="nucleotide sequence ID" value="NZ_JBHRYQ010000001.1"/>
</dbReference>
<dbReference type="Pfam" id="PF01475">
    <property type="entry name" value="FUR"/>
    <property type="match status" value="1"/>
</dbReference>
<dbReference type="Gene3D" id="1.10.10.10">
    <property type="entry name" value="Winged helix-like DNA-binding domain superfamily/Winged helix DNA-binding domain"/>
    <property type="match status" value="1"/>
</dbReference>
<name>A0ABV7YYR9_9BACT</name>
<keyword evidence="2" id="KW-1185">Reference proteome</keyword>
<dbReference type="SUPFAM" id="SSF46785">
    <property type="entry name" value="Winged helix' DNA-binding domain"/>
    <property type="match status" value="1"/>
</dbReference>
<accession>A0ABV7YYR9</accession>
<dbReference type="InterPro" id="IPR036390">
    <property type="entry name" value="WH_DNA-bd_sf"/>
</dbReference>
<sequence>MEVSVDILKRFELRHTETREHILNGFLGREAALSHGDLETILEDGYDRVTIYRTLKTFVDKGILHKILDDQGGVKYALCTHHCSTEEHKHDHIHFKCSDCGDTTCLEKVSIPNIDLPSGYSRKDVNVLVQGTCPKCS</sequence>
<dbReference type="PANTHER" id="PTHR33202:SF22">
    <property type="entry name" value="HYDROGEN PEROXIDE SENSITIVE REPRESSOR"/>
    <property type="match status" value="1"/>
</dbReference>
<dbReference type="InterPro" id="IPR036388">
    <property type="entry name" value="WH-like_DNA-bd_sf"/>
</dbReference>
<evidence type="ECO:0000313" key="2">
    <source>
        <dbReference type="Proteomes" id="UP001595616"/>
    </source>
</evidence>
<protein>
    <submittedName>
        <fullName evidence="1">Fur family transcriptional regulator</fullName>
    </submittedName>
</protein>
<proteinExistence type="predicted"/>
<dbReference type="Proteomes" id="UP001595616">
    <property type="component" value="Unassembled WGS sequence"/>
</dbReference>
<gene>
    <name evidence="1" type="ORF">ACFOOI_12600</name>
</gene>
<reference evidence="2" key="1">
    <citation type="journal article" date="2019" name="Int. J. Syst. Evol. Microbiol.">
        <title>The Global Catalogue of Microorganisms (GCM) 10K type strain sequencing project: providing services to taxonomists for standard genome sequencing and annotation.</title>
        <authorList>
            <consortium name="The Broad Institute Genomics Platform"/>
            <consortium name="The Broad Institute Genome Sequencing Center for Infectious Disease"/>
            <person name="Wu L."/>
            <person name="Ma J."/>
        </authorList>
    </citation>
    <scope>NUCLEOTIDE SEQUENCE [LARGE SCALE GENOMIC DNA]</scope>
    <source>
        <strain evidence="2">CECT 7956</strain>
    </source>
</reference>
<evidence type="ECO:0000313" key="1">
    <source>
        <dbReference type="EMBL" id="MFC3811497.1"/>
    </source>
</evidence>